<proteinExistence type="predicted"/>
<gene>
    <name evidence="1" type="primary">RvY_19481-1</name>
    <name evidence="1" type="synonym">RvY_19481.1</name>
    <name evidence="1" type="ORF">RvY_19481</name>
</gene>
<feature type="non-terminal residue" evidence="1">
    <location>
        <position position="92"/>
    </location>
</feature>
<dbReference type="Proteomes" id="UP000186922">
    <property type="component" value="Unassembled WGS sequence"/>
</dbReference>
<name>A0A1D1W9G4_RAMVA</name>
<evidence type="ECO:0008006" key="3">
    <source>
        <dbReference type="Google" id="ProtNLM"/>
    </source>
</evidence>
<evidence type="ECO:0000313" key="1">
    <source>
        <dbReference type="EMBL" id="GAV09996.1"/>
    </source>
</evidence>
<comment type="caution">
    <text evidence="1">The sequence shown here is derived from an EMBL/GenBank/DDBJ whole genome shotgun (WGS) entry which is preliminary data.</text>
</comment>
<dbReference type="EMBL" id="BDGG01000100">
    <property type="protein sequence ID" value="GAV09996.1"/>
    <property type="molecule type" value="Genomic_DNA"/>
</dbReference>
<organism evidence="1 2">
    <name type="scientific">Ramazzottius varieornatus</name>
    <name type="common">Water bear</name>
    <name type="synonym">Tardigrade</name>
    <dbReference type="NCBI Taxonomy" id="947166"/>
    <lineage>
        <taxon>Eukaryota</taxon>
        <taxon>Metazoa</taxon>
        <taxon>Ecdysozoa</taxon>
        <taxon>Tardigrada</taxon>
        <taxon>Eutardigrada</taxon>
        <taxon>Parachela</taxon>
        <taxon>Hypsibioidea</taxon>
        <taxon>Ramazzottiidae</taxon>
        <taxon>Ramazzottius</taxon>
    </lineage>
</organism>
<keyword evidence="2" id="KW-1185">Reference proteome</keyword>
<evidence type="ECO:0000313" key="2">
    <source>
        <dbReference type="Proteomes" id="UP000186922"/>
    </source>
</evidence>
<dbReference type="AlphaFoldDB" id="A0A1D1W9G4"/>
<sequence>MIAEALRGKDGLEVYEEVPCIAENDSSRRVDIIIIDRGKSQAWIVDPTVRYEGGDQQATEVDNEKKGSEPCVRDLKGKYRMEEYEVEVIGLC</sequence>
<accession>A0A1D1W9G4</accession>
<reference evidence="1 2" key="1">
    <citation type="journal article" date="2016" name="Nat. Commun.">
        <title>Extremotolerant tardigrade genome and improved radiotolerance of human cultured cells by tardigrade-unique protein.</title>
        <authorList>
            <person name="Hashimoto T."/>
            <person name="Horikawa D.D."/>
            <person name="Saito Y."/>
            <person name="Kuwahara H."/>
            <person name="Kozuka-Hata H."/>
            <person name="Shin-I T."/>
            <person name="Minakuchi Y."/>
            <person name="Ohishi K."/>
            <person name="Motoyama A."/>
            <person name="Aizu T."/>
            <person name="Enomoto A."/>
            <person name="Kondo K."/>
            <person name="Tanaka S."/>
            <person name="Hara Y."/>
            <person name="Koshikawa S."/>
            <person name="Sagara H."/>
            <person name="Miura T."/>
            <person name="Yokobori S."/>
            <person name="Miyagawa K."/>
            <person name="Suzuki Y."/>
            <person name="Kubo T."/>
            <person name="Oyama M."/>
            <person name="Kohara Y."/>
            <person name="Fujiyama A."/>
            <person name="Arakawa K."/>
            <person name="Katayama T."/>
            <person name="Toyoda A."/>
            <person name="Kunieda T."/>
        </authorList>
    </citation>
    <scope>NUCLEOTIDE SEQUENCE [LARGE SCALE GENOMIC DNA]</scope>
    <source>
        <strain evidence="1 2">YOKOZUNA-1</strain>
    </source>
</reference>
<protein>
    <recommendedName>
        <fullName evidence="3">NERD domain-containing protein</fullName>
    </recommendedName>
</protein>